<protein>
    <recommendedName>
        <fullName evidence="2">Prepilin type IV endopeptidase peptidase domain-containing protein</fullName>
    </recommendedName>
</protein>
<keyword evidence="4" id="KW-1185">Reference proteome</keyword>
<dbReference type="RefSeq" id="WP_156611529.1">
    <property type="nucleotide sequence ID" value="NZ_WPCU01000010.1"/>
</dbReference>
<evidence type="ECO:0000313" key="4">
    <source>
        <dbReference type="Proteomes" id="UP000435304"/>
    </source>
</evidence>
<feature type="transmembrane region" description="Helical" evidence="1">
    <location>
        <begin position="102"/>
        <end position="118"/>
    </location>
</feature>
<keyword evidence="1" id="KW-1133">Transmembrane helix</keyword>
<evidence type="ECO:0000313" key="3">
    <source>
        <dbReference type="EMBL" id="MVA77354.1"/>
    </source>
</evidence>
<organism evidence="3 4">
    <name type="scientific">Auraticoccus cholistanensis</name>
    <dbReference type="NCBI Taxonomy" id="2656650"/>
    <lineage>
        <taxon>Bacteria</taxon>
        <taxon>Bacillati</taxon>
        <taxon>Actinomycetota</taxon>
        <taxon>Actinomycetes</taxon>
        <taxon>Propionibacteriales</taxon>
        <taxon>Propionibacteriaceae</taxon>
        <taxon>Auraticoccus</taxon>
    </lineage>
</organism>
<feature type="transmembrane region" description="Helical" evidence="1">
    <location>
        <begin position="172"/>
        <end position="190"/>
    </location>
</feature>
<accession>A0A6A9UZD8</accession>
<feature type="transmembrane region" description="Helical" evidence="1">
    <location>
        <begin position="202"/>
        <end position="220"/>
    </location>
</feature>
<dbReference type="InterPro" id="IPR000045">
    <property type="entry name" value="Prepilin_IV_endopep_pep"/>
</dbReference>
<dbReference type="Proteomes" id="UP000435304">
    <property type="component" value="Unassembled WGS sequence"/>
</dbReference>
<feature type="domain" description="Prepilin type IV endopeptidase peptidase" evidence="2">
    <location>
        <begin position="79"/>
        <end position="186"/>
    </location>
</feature>
<evidence type="ECO:0000259" key="2">
    <source>
        <dbReference type="Pfam" id="PF01478"/>
    </source>
</evidence>
<dbReference type="AlphaFoldDB" id="A0A6A9UZD8"/>
<comment type="caution">
    <text evidence="3">The sequence shown here is derived from an EMBL/GenBank/DDBJ whole genome shotgun (WGS) entry which is preliminary data.</text>
</comment>
<gene>
    <name evidence="3" type="ORF">GC722_15185</name>
</gene>
<name>A0A6A9UZD8_9ACTN</name>
<evidence type="ECO:0000256" key="1">
    <source>
        <dbReference type="SAM" id="Phobius"/>
    </source>
</evidence>
<dbReference type="Pfam" id="PF01478">
    <property type="entry name" value="Peptidase_A24"/>
    <property type="match status" value="1"/>
</dbReference>
<feature type="transmembrane region" description="Helical" evidence="1">
    <location>
        <begin position="125"/>
        <end position="143"/>
    </location>
</feature>
<sequence>MGGWAGAVTVLLTAAAVGLLPPLLRALPEPVTSSGGTGPGYRSLADGRTVLTHTLAAAVAVLVVLLAVPGALRPLWWPLLACGVAAAVVDARSTWIPRQLCWAGWALGVPAAAAALLLGTGRPQLLAAATGAVAAAALFWLAWRISRGGIGFADVRIAPLVGLAAGSLGPLGWWWSLLLGTALGAVVALLRRTLGRPGPTPYAPALVAGPFLAALLAPLAG</sequence>
<dbReference type="GO" id="GO:0004190">
    <property type="term" value="F:aspartic-type endopeptidase activity"/>
    <property type="evidence" value="ECO:0007669"/>
    <property type="project" value="InterPro"/>
</dbReference>
<dbReference type="GO" id="GO:0016020">
    <property type="term" value="C:membrane"/>
    <property type="evidence" value="ECO:0007669"/>
    <property type="project" value="InterPro"/>
</dbReference>
<dbReference type="Gene3D" id="1.20.120.1220">
    <property type="match status" value="1"/>
</dbReference>
<reference evidence="3 4" key="1">
    <citation type="submission" date="2019-12" db="EMBL/GenBank/DDBJ databases">
        <title>Auraticoccus cholistani sp. nov., an actinomycete isolated from soil of Cholistan desert.</title>
        <authorList>
            <person name="Cheema M.T."/>
        </authorList>
    </citation>
    <scope>NUCLEOTIDE SEQUENCE [LARGE SCALE GENOMIC DNA]</scope>
    <source>
        <strain evidence="3 4">F435</strain>
    </source>
</reference>
<feature type="transmembrane region" description="Helical" evidence="1">
    <location>
        <begin position="75"/>
        <end position="96"/>
    </location>
</feature>
<keyword evidence="1" id="KW-0812">Transmembrane</keyword>
<feature type="transmembrane region" description="Helical" evidence="1">
    <location>
        <begin position="50"/>
        <end position="68"/>
    </location>
</feature>
<proteinExistence type="predicted"/>
<keyword evidence="1" id="KW-0472">Membrane</keyword>
<dbReference type="EMBL" id="WPCU01000010">
    <property type="protein sequence ID" value="MVA77354.1"/>
    <property type="molecule type" value="Genomic_DNA"/>
</dbReference>